<evidence type="ECO:0000313" key="4">
    <source>
        <dbReference type="EMBL" id="QHN38871.1"/>
    </source>
</evidence>
<evidence type="ECO:0000256" key="2">
    <source>
        <dbReference type="ARBA" id="ARBA00023274"/>
    </source>
</evidence>
<keyword evidence="2 3" id="KW-0687">Ribonucleoprotein</keyword>
<dbReference type="NCBIfam" id="NF002462">
    <property type="entry name" value="PRK01678.1"/>
    <property type="match status" value="1"/>
</dbReference>
<dbReference type="PROSITE" id="PS01143">
    <property type="entry name" value="RIBOSOMAL_L31"/>
    <property type="match status" value="1"/>
</dbReference>
<sequence>MKSGIHPDYRHVVFRDATTGRQFLTRSTAASELTVEWPDGRTYPLIVVDVTSDSHPFWTGNARPVDRAGRVERFRRRYGDRTRAT</sequence>
<name>A0A857LJJ4_9ACTN</name>
<protein>
    <recommendedName>
        <fullName evidence="3">Large ribosomal subunit protein bL31B</fullName>
    </recommendedName>
</protein>
<dbReference type="GO" id="GO:1990904">
    <property type="term" value="C:ribonucleoprotein complex"/>
    <property type="evidence" value="ECO:0007669"/>
    <property type="project" value="UniProtKB-KW"/>
</dbReference>
<dbReference type="GO" id="GO:0003735">
    <property type="term" value="F:structural constituent of ribosome"/>
    <property type="evidence" value="ECO:0007669"/>
    <property type="project" value="InterPro"/>
</dbReference>
<comment type="subunit">
    <text evidence="3">Part of the 50S ribosomal subunit.</text>
</comment>
<proteinExistence type="inferred from homology"/>
<dbReference type="PANTHER" id="PTHR33280:SF1">
    <property type="entry name" value="LARGE RIBOSOMAL SUBUNIT PROTEIN BL31C"/>
    <property type="match status" value="1"/>
</dbReference>
<dbReference type="GO" id="GO:0005840">
    <property type="term" value="C:ribosome"/>
    <property type="evidence" value="ECO:0007669"/>
    <property type="project" value="UniProtKB-KW"/>
</dbReference>
<dbReference type="InterPro" id="IPR027493">
    <property type="entry name" value="Ribosomal_bL31_B"/>
</dbReference>
<keyword evidence="1 3" id="KW-0689">Ribosomal protein</keyword>
<evidence type="ECO:0000256" key="3">
    <source>
        <dbReference type="HAMAP-Rule" id="MF_00502"/>
    </source>
</evidence>
<organism evidence="4">
    <name type="scientific">Gordonia amarae</name>
    <dbReference type="NCBI Taxonomy" id="36821"/>
    <lineage>
        <taxon>Bacteria</taxon>
        <taxon>Bacillati</taxon>
        <taxon>Actinomycetota</taxon>
        <taxon>Actinomycetes</taxon>
        <taxon>Mycobacteriales</taxon>
        <taxon>Gordoniaceae</taxon>
        <taxon>Gordonia</taxon>
    </lineage>
</organism>
<dbReference type="PRINTS" id="PR01249">
    <property type="entry name" value="RIBOSOMALL31"/>
</dbReference>
<dbReference type="NCBIfam" id="TIGR00105">
    <property type="entry name" value="L31"/>
    <property type="match status" value="1"/>
</dbReference>
<dbReference type="AlphaFoldDB" id="A0A857LJJ4"/>
<dbReference type="HAMAP" id="MF_00502">
    <property type="entry name" value="Ribosomal_bL31_2"/>
    <property type="match status" value="1"/>
</dbReference>
<comment type="similarity">
    <text evidence="3">Belongs to the bacterial ribosomal protein bL31 family. Type B subfamily.</text>
</comment>
<gene>
    <name evidence="3" type="primary">rpmE2</name>
    <name evidence="4" type="ORF">GII30_06500</name>
</gene>
<dbReference type="SUPFAM" id="SSF143800">
    <property type="entry name" value="L28p-like"/>
    <property type="match status" value="1"/>
</dbReference>
<dbReference type="InterPro" id="IPR042105">
    <property type="entry name" value="Ribosomal_bL31_sf"/>
</dbReference>
<accession>A0A857LJJ4</accession>
<dbReference type="RefSeq" id="WP_005186391.1">
    <property type="nucleotide sequence ID" value="NZ_CP045804.1"/>
</dbReference>
<dbReference type="InterPro" id="IPR034704">
    <property type="entry name" value="Ribosomal_bL28/bL31-like_sf"/>
</dbReference>
<dbReference type="Pfam" id="PF01197">
    <property type="entry name" value="Ribosomal_L31"/>
    <property type="match status" value="1"/>
</dbReference>
<dbReference type="GO" id="GO:0006412">
    <property type="term" value="P:translation"/>
    <property type="evidence" value="ECO:0007669"/>
    <property type="project" value="UniProtKB-UniRule"/>
</dbReference>
<dbReference type="EMBL" id="CP045810">
    <property type="protein sequence ID" value="QHN38871.1"/>
    <property type="molecule type" value="Genomic_DNA"/>
</dbReference>
<dbReference type="PANTHER" id="PTHR33280">
    <property type="entry name" value="50S RIBOSOMAL PROTEIN L31, CHLOROPLASTIC"/>
    <property type="match status" value="1"/>
</dbReference>
<evidence type="ECO:0000256" key="1">
    <source>
        <dbReference type="ARBA" id="ARBA00022980"/>
    </source>
</evidence>
<dbReference type="InterPro" id="IPR002150">
    <property type="entry name" value="Ribosomal_bL31"/>
</dbReference>
<dbReference type="Gene3D" id="4.10.830.30">
    <property type="entry name" value="Ribosomal protein L31"/>
    <property type="match status" value="1"/>
</dbReference>
<reference evidence="4" key="1">
    <citation type="journal article" date="2021" name="Nat. Microbiol.">
        <title>Cocultivation of an ultrasmall environmental parasitic bacterium with lytic ability against bacteria associated with wastewater foams.</title>
        <authorList>
            <person name="Batinovic S."/>
            <person name="Rose J.J.A."/>
            <person name="Ratcliffe J."/>
            <person name="Seviour R.J."/>
            <person name="Petrovski S."/>
        </authorList>
    </citation>
    <scope>NUCLEOTIDE SEQUENCE</scope>
    <source>
        <strain evidence="4">CON44</strain>
    </source>
</reference>